<proteinExistence type="predicted"/>
<feature type="transmembrane region" description="Helical" evidence="1">
    <location>
        <begin position="6"/>
        <end position="22"/>
    </location>
</feature>
<sequence>MGTIVVGIIVIGVSGLAVRSMVRGKKDGKSLQCGCDCKHCGGHCRH</sequence>
<evidence type="ECO:0000313" key="3">
    <source>
        <dbReference type="Proteomes" id="UP000184245"/>
    </source>
</evidence>
<protein>
    <submittedName>
        <fullName evidence="2">Virus attachment protein p12 family protein</fullName>
    </submittedName>
</protein>
<dbReference type="Proteomes" id="UP000184245">
    <property type="component" value="Unassembled WGS sequence"/>
</dbReference>
<reference evidence="2 3" key="1">
    <citation type="submission" date="2016-11" db="EMBL/GenBank/DDBJ databases">
        <authorList>
            <person name="Jaros S."/>
            <person name="Januszkiewicz K."/>
            <person name="Wedrychowicz H."/>
        </authorList>
    </citation>
    <scope>NUCLEOTIDE SEQUENCE [LARGE SCALE GENOMIC DNA]</scope>
    <source>
        <strain evidence="2 3">DSM 17459</strain>
    </source>
</reference>
<dbReference type="STRING" id="1122155.SAMN02745158_02334"/>
<dbReference type="Pfam" id="PF12669">
    <property type="entry name" value="FeoB_associated"/>
    <property type="match status" value="1"/>
</dbReference>
<name>A0A1M4YEU2_9CLOT</name>
<dbReference type="EMBL" id="FQVI01000011">
    <property type="protein sequence ID" value="SHF03992.1"/>
    <property type="molecule type" value="Genomic_DNA"/>
</dbReference>
<dbReference type="AlphaFoldDB" id="A0A1M4YEU2"/>
<accession>A0A1M4YEU2</accession>
<keyword evidence="1" id="KW-0472">Membrane</keyword>
<keyword evidence="1" id="KW-1133">Transmembrane helix</keyword>
<keyword evidence="1" id="KW-0812">Transmembrane</keyword>
<keyword evidence="3" id="KW-1185">Reference proteome</keyword>
<gene>
    <name evidence="2" type="ORF">SAMN02745158_02334</name>
</gene>
<organism evidence="2 3">
    <name type="scientific">Lactonifactor longoviformis DSM 17459</name>
    <dbReference type="NCBI Taxonomy" id="1122155"/>
    <lineage>
        <taxon>Bacteria</taxon>
        <taxon>Bacillati</taxon>
        <taxon>Bacillota</taxon>
        <taxon>Clostridia</taxon>
        <taxon>Eubacteriales</taxon>
        <taxon>Clostridiaceae</taxon>
        <taxon>Lactonifactor</taxon>
    </lineage>
</organism>
<evidence type="ECO:0000256" key="1">
    <source>
        <dbReference type="SAM" id="Phobius"/>
    </source>
</evidence>
<dbReference type="RefSeq" id="WP_072851898.1">
    <property type="nucleotide sequence ID" value="NZ_FQVI01000011.1"/>
</dbReference>
<evidence type="ECO:0000313" key="2">
    <source>
        <dbReference type="EMBL" id="SHF03992.1"/>
    </source>
</evidence>